<dbReference type="AlphaFoldDB" id="A0A3A5H995"/>
<dbReference type="PROSITE" id="PS51257">
    <property type="entry name" value="PROKAR_LIPOPROTEIN"/>
    <property type="match status" value="1"/>
</dbReference>
<proteinExistence type="predicted"/>
<dbReference type="RefSeq" id="WP_120061156.1">
    <property type="nucleotide sequence ID" value="NZ_QYRP01000002.1"/>
</dbReference>
<evidence type="ECO:0000313" key="4">
    <source>
        <dbReference type="Proteomes" id="UP000276542"/>
    </source>
</evidence>
<evidence type="ECO:0000313" key="3">
    <source>
        <dbReference type="EMBL" id="RJS47186.1"/>
    </source>
</evidence>
<name>A0A3A5H995_9ACTN</name>
<dbReference type="EMBL" id="QYRP01000002">
    <property type="protein sequence ID" value="RJS47186.1"/>
    <property type="molecule type" value="Genomic_DNA"/>
</dbReference>
<evidence type="ECO:0000256" key="2">
    <source>
        <dbReference type="SAM" id="SignalP"/>
    </source>
</evidence>
<gene>
    <name evidence="3" type="ORF">D4739_13770</name>
</gene>
<reference evidence="4" key="1">
    <citation type="submission" date="2018-09" db="EMBL/GenBank/DDBJ databases">
        <authorList>
            <person name="Zhu H."/>
        </authorList>
    </citation>
    <scope>NUCLEOTIDE SEQUENCE [LARGE SCALE GENOMIC DNA]</scope>
    <source>
        <strain evidence="4">K1W22B-1</strain>
    </source>
</reference>
<keyword evidence="2" id="KW-0732">Signal</keyword>
<organism evidence="3 4">
    <name type="scientific">Nocardioides cavernaquae</name>
    <dbReference type="NCBI Taxonomy" id="2321396"/>
    <lineage>
        <taxon>Bacteria</taxon>
        <taxon>Bacillati</taxon>
        <taxon>Actinomycetota</taxon>
        <taxon>Actinomycetes</taxon>
        <taxon>Propionibacteriales</taxon>
        <taxon>Nocardioidaceae</taxon>
        <taxon>Nocardioides</taxon>
    </lineage>
</organism>
<feature type="coiled-coil region" evidence="1">
    <location>
        <begin position="25"/>
        <end position="57"/>
    </location>
</feature>
<protein>
    <recommendedName>
        <fullName evidence="5">Lipoprotein</fullName>
    </recommendedName>
</protein>
<feature type="chain" id="PRO_5017413883" description="Lipoprotein" evidence="2">
    <location>
        <begin position="29"/>
        <end position="209"/>
    </location>
</feature>
<evidence type="ECO:0000256" key="1">
    <source>
        <dbReference type="SAM" id="Coils"/>
    </source>
</evidence>
<dbReference type="OrthoDB" id="3789010at2"/>
<keyword evidence="4" id="KW-1185">Reference proteome</keyword>
<evidence type="ECO:0008006" key="5">
    <source>
        <dbReference type="Google" id="ProtNLM"/>
    </source>
</evidence>
<feature type="signal peptide" evidence="2">
    <location>
        <begin position="1"/>
        <end position="28"/>
    </location>
</feature>
<keyword evidence="1" id="KW-0175">Coiled coil</keyword>
<dbReference type="Proteomes" id="UP000276542">
    <property type="component" value="Unassembled WGS sequence"/>
</dbReference>
<accession>A0A3A5H995</accession>
<comment type="caution">
    <text evidence="3">The sequence shown here is derived from an EMBL/GenBank/DDBJ whole genome shotgun (WGS) entry which is preliminary data.</text>
</comment>
<sequence>MQKRLASTQRLAAAAAILAVTLTGCSEAQDAADKAKAKASEAAAAKASEAAAQAKEKASDAAGKLNDKATEMGGDKAGALVDDVLGKLSPEQQEKLQGLDAVALGEKGALAEDADSLTVAEFFAARQSAAATGGEDLSALEAVTGPRVFKRASRYVVRNSGKDIPFVVNVVAAEAGSVDVCVGPKGKKSRTLTVTDGKVVKNIAGDHTC</sequence>